<name>A0ABT3TEB3_9GAMM</name>
<protein>
    <recommendedName>
        <fullName evidence="3">Nucleoside-diphosphate sugar epimerase</fullName>
    </recommendedName>
</protein>
<evidence type="ECO:0000313" key="2">
    <source>
        <dbReference type="Proteomes" id="UP001143362"/>
    </source>
</evidence>
<organism evidence="1 2">
    <name type="scientific">Candidatus Litorirhabdus singularis</name>
    <dbReference type="NCBI Taxonomy" id="2518993"/>
    <lineage>
        <taxon>Bacteria</taxon>
        <taxon>Pseudomonadati</taxon>
        <taxon>Pseudomonadota</taxon>
        <taxon>Gammaproteobacteria</taxon>
        <taxon>Cellvibrionales</taxon>
        <taxon>Halieaceae</taxon>
        <taxon>Candidatus Litorirhabdus</taxon>
    </lineage>
</organism>
<reference evidence="1" key="1">
    <citation type="submission" date="2019-02" db="EMBL/GenBank/DDBJ databases">
        <authorList>
            <person name="Li S.-H."/>
        </authorList>
    </citation>
    <scope>NUCLEOTIDE SEQUENCE</scope>
    <source>
        <strain evidence="1">IMCC14734</strain>
    </source>
</reference>
<dbReference type="RefSeq" id="WP_279244626.1">
    <property type="nucleotide sequence ID" value="NZ_SHNN01000001.1"/>
</dbReference>
<accession>A0ABT3TEB3</accession>
<proteinExistence type="predicted"/>
<dbReference type="EMBL" id="SHNN01000001">
    <property type="protein sequence ID" value="MCX2980651.1"/>
    <property type="molecule type" value="Genomic_DNA"/>
</dbReference>
<keyword evidence="2" id="KW-1185">Reference proteome</keyword>
<dbReference type="PANTHER" id="PTHR33986:SF15">
    <property type="entry name" value="MITOCHONDRIAL FISSION PROTEIN ELM1"/>
    <property type="match status" value="1"/>
</dbReference>
<evidence type="ECO:0008006" key="3">
    <source>
        <dbReference type="Google" id="ProtNLM"/>
    </source>
</evidence>
<dbReference type="Pfam" id="PF06258">
    <property type="entry name" value="Mito_fiss_Elm1"/>
    <property type="match status" value="1"/>
</dbReference>
<dbReference type="SUPFAM" id="SSF53756">
    <property type="entry name" value="UDP-Glycosyltransferase/glycogen phosphorylase"/>
    <property type="match status" value="1"/>
</dbReference>
<evidence type="ECO:0000313" key="1">
    <source>
        <dbReference type="EMBL" id="MCX2980651.1"/>
    </source>
</evidence>
<dbReference type="Proteomes" id="UP001143362">
    <property type="component" value="Unassembled WGS sequence"/>
</dbReference>
<gene>
    <name evidence="1" type="ORF">EYC98_07145</name>
</gene>
<comment type="caution">
    <text evidence="1">The sequence shown here is derived from an EMBL/GenBank/DDBJ whole genome shotgun (WGS) entry which is preliminary data.</text>
</comment>
<sequence>MSNSEKETPIVWLVIGDKGGDNAQIAMISNTLGIPVVTKTVLPKAKFVLGKPFFRPSVKHLDLDRSDPLTAPWPDLILTIGRRPAMAALWIQKQSTKNTKIVLLGRPKRFLKRFSLIIAASHYQVPEDPRIITLNLPLFTVNKHDIATQGQAWKTRFEALPRPTVALMVGGKTDPFRFDADTAKDLMQSMKTQFDSATVYISTSRRTSPAVTDIIKQELPANWQLFAWGDDSTNNPYRALLSEADYFVVTGDSVSMLVEVAQMGKPLAIYALPNQTSIIARLKLAATGHGKFSAIIKPIFGVLQKLGLVGYTRDLTRIHSYLYQQKLAVPLGKEFVPSPGYKDSDALEHVSRRIKQLLET</sequence>
<dbReference type="InterPro" id="IPR009367">
    <property type="entry name" value="Elm1-like"/>
</dbReference>
<dbReference type="PANTHER" id="PTHR33986">
    <property type="entry name" value="OS02G0535700 PROTEIN"/>
    <property type="match status" value="1"/>
</dbReference>